<dbReference type="Gene3D" id="3.40.50.1000">
    <property type="entry name" value="HAD superfamily/HAD-like"/>
    <property type="match status" value="1"/>
</dbReference>
<dbReference type="InterPro" id="IPR023214">
    <property type="entry name" value="HAD_sf"/>
</dbReference>
<evidence type="ECO:0008006" key="4">
    <source>
        <dbReference type="Google" id="ProtNLM"/>
    </source>
</evidence>
<dbReference type="AlphaFoldDB" id="A0A382KEX2"/>
<dbReference type="Pfam" id="PF00702">
    <property type="entry name" value="Hydrolase"/>
    <property type="match status" value="1"/>
</dbReference>
<accession>A0A382KEX2</accession>
<dbReference type="Gene3D" id="1.10.150.240">
    <property type="entry name" value="Putative phosphatase, domain 2"/>
    <property type="match status" value="1"/>
</dbReference>
<reference evidence="3" key="1">
    <citation type="submission" date="2018-05" db="EMBL/GenBank/DDBJ databases">
        <authorList>
            <person name="Lanie J.A."/>
            <person name="Ng W.-L."/>
            <person name="Kazmierczak K.M."/>
            <person name="Andrzejewski T.M."/>
            <person name="Davidsen T.M."/>
            <person name="Wayne K.J."/>
            <person name="Tettelin H."/>
            <person name="Glass J.I."/>
            <person name="Rusch D."/>
            <person name="Podicherti R."/>
            <person name="Tsui H.-C.T."/>
            <person name="Winkler M.E."/>
        </authorList>
    </citation>
    <scope>NUCLEOTIDE SEQUENCE</scope>
</reference>
<evidence type="ECO:0000313" key="3">
    <source>
        <dbReference type="EMBL" id="SVC22938.1"/>
    </source>
</evidence>
<sequence length="243" mass="27803">MTVPLSETLKSEIKILTFDQYGTIVDMQKGLTEMVTPFLQGKRWGGNPNQFVTWWRRTHFEDSMIDSLIDRGHTTYRQIGHRAVSQVLSRANIEYTQSEVEWLVSGIENLKPFPDILTNLKRLHQNYKLSILSNGDRDMLEAAKGYIGFNFDLTISVQEAGAFKPDKRTYSKAEEIISSNFKGIERTNILFVANHAFDCIGAKAWGFRTAFIDRRGRPFGKSPHQPDLIVKNFKELADFLAHA</sequence>
<dbReference type="InterPro" id="IPR023198">
    <property type="entry name" value="PGP-like_dom2"/>
</dbReference>
<keyword evidence="2" id="KW-0378">Hydrolase</keyword>
<protein>
    <recommendedName>
        <fullName evidence="4">Haloacid dehalogenase, type II</fullName>
    </recommendedName>
</protein>
<dbReference type="SFLD" id="SFLDS00003">
    <property type="entry name" value="Haloacid_Dehalogenase"/>
    <property type="match status" value="1"/>
</dbReference>
<dbReference type="InterPro" id="IPR051540">
    <property type="entry name" value="S-2-haloacid_dehalogenase"/>
</dbReference>
<dbReference type="GO" id="GO:0019120">
    <property type="term" value="F:hydrolase activity, acting on acid halide bonds, in C-halide compounds"/>
    <property type="evidence" value="ECO:0007669"/>
    <property type="project" value="InterPro"/>
</dbReference>
<dbReference type="SUPFAM" id="SSF56784">
    <property type="entry name" value="HAD-like"/>
    <property type="match status" value="1"/>
</dbReference>
<evidence type="ECO:0000256" key="2">
    <source>
        <dbReference type="ARBA" id="ARBA00022801"/>
    </source>
</evidence>
<dbReference type="InterPro" id="IPR006439">
    <property type="entry name" value="HAD-SF_hydro_IA"/>
</dbReference>
<dbReference type="SFLD" id="SFLDG01129">
    <property type="entry name" value="C1.5:_HAD__Beta-PGM__Phosphata"/>
    <property type="match status" value="1"/>
</dbReference>
<dbReference type="PANTHER" id="PTHR43316">
    <property type="entry name" value="HYDROLASE, HALOACID DELAHOGENASE-RELATED"/>
    <property type="match status" value="1"/>
</dbReference>
<dbReference type="EMBL" id="UINC01080210">
    <property type="protein sequence ID" value="SVC22938.1"/>
    <property type="molecule type" value="Genomic_DNA"/>
</dbReference>
<comment type="similarity">
    <text evidence="1">Belongs to the HAD-like hydrolase superfamily. S-2-haloalkanoic acid dehalogenase family.</text>
</comment>
<evidence type="ECO:0000256" key="1">
    <source>
        <dbReference type="ARBA" id="ARBA00008106"/>
    </source>
</evidence>
<name>A0A382KEX2_9ZZZZ</name>
<dbReference type="NCBIfam" id="TIGR01493">
    <property type="entry name" value="HAD-SF-IA-v2"/>
    <property type="match status" value="1"/>
</dbReference>
<dbReference type="PRINTS" id="PR00413">
    <property type="entry name" value="HADHALOGNASE"/>
</dbReference>
<dbReference type="PANTHER" id="PTHR43316:SF3">
    <property type="entry name" value="HALOACID DEHALOGENASE, TYPE II (AFU_ORTHOLOGUE AFUA_2G07750)-RELATED"/>
    <property type="match status" value="1"/>
</dbReference>
<gene>
    <name evidence="3" type="ORF">METZ01_LOCUS275792</name>
</gene>
<dbReference type="NCBIfam" id="TIGR01428">
    <property type="entry name" value="HAD_type_II"/>
    <property type="match status" value="1"/>
</dbReference>
<proteinExistence type="inferred from homology"/>
<organism evidence="3">
    <name type="scientific">marine metagenome</name>
    <dbReference type="NCBI Taxonomy" id="408172"/>
    <lineage>
        <taxon>unclassified sequences</taxon>
        <taxon>metagenomes</taxon>
        <taxon>ecological metagenomes</taxon>
    </lineage>
</organism>
<dbReference type="InterPro" id="IPR006328">
    <property type="entry name" value="2-HAD"/>
</dbReference>
<dbReference type="InterPro" id="IPR036412">
    <property type="entry name" value="HAD-like_sf"/>
</dbReference>